<dbReference type="PRINTS" id="PR00081">
    <property type="entry name" value="GDHRDH"/>
</dbReference>
<dbReference type="OrthoDB" id="7568484at2"/>
<dbReference type="InterPro" id="IPR036291">
    <property type="entry name" value="NAD(P)-bd_dom_sf"/>
</dbReference>
<dbReference type="EMBL" id="UIGB01000001">
    <property type="protein sequence ID" value="SUU86111.1"/>
    <property type="molecule type" value="Genomic_DNA"/>
</dbReference>
<proteinExistence type="inferred from homology"/>
<keyword evidence="2 4" id="KW-0560">Oxidoreductase</keyword>
<evidence type="ECO:0000313" key="5">
    <source>
        <dbReference type="Proteomes" id="UP000254343"/>
    </source>
</evidence>
<dbReference type="Proteomes" id="UP000254343">
    <property type="component" value="Unassembled WGS sequence"/>
</dbReference>
<dbReference type="InterPro" id="IPR020904">
    <property type="entry name" value="Sc_DH/Rdtase_CS"/>
</dbReference>
<organism evidence="4 5">
    <name type="scientific">Afipia felis</name>
    <name type="common">Cat scratch disease bacillus</name>
    <dbReference type="NCBI Taxonomy" id="1035"/>
    <lineage>
        <taxon>Bacteria</taxon>
        <taxon>Pseudomonadati</taxon>
        <taxon>Pseudomonadota</taxon>
        <taxon>Alphaproteobacteria</taxon>
        <taxon>Hyphomicrobiales</taxon>
        <taxon>Nitrobacteraceae</taxon>
        <taxon>Afipia</taxon>
    </lineage>
</organism>
<dbReference type="InterPro" id="IPR050259">
    <property type="entry name" value="SDR"/>
</dbReference>
<sequence>MYVQDRVALVTGAASGIGEAIANRLAAHGAKVVVVDRDEAAADRAVGKIVEKGGDAIAIVADATNSAEVDQAVAKTVEQFKTLDILVNNVGIVKDNYLTRMPEADWDSVLAVNLKSYFLFSKAAARIMMEQKRGRIVNVSSRAWLGNPGQANYSAAKAGIVGLTRSMAIELGKFDVTSNCVAPGFIDTPLTRGLKPEVWDRMVKAQPIARIGSADEVAYAVHVFAADEAFYMNGQVLYVCGGKSLGSFGSA</sequence>
<dbReference type="AlphaFoldDB" id="A0A380WAY1"/>
<evidence type="ECO:0000259" key="3">
    <source>
        <dbReference type="SMART" id="SM00822"/>
    </source>
</evidence>
<dbReference type="PRINTS" id="PR00080">
    <property type="entry name" value="SDRFAMILY"/>
</dbReference>
<dbReference type="FunFam" id="3.40.50.720:FF:000173">
    <property type="entry name" value="3-oxoacyl-[acyl-carrier protein] reductase"/>
    <property type="match status" value="1"/>
</dbReference>
<reference evidence="4 5" key="1">
    <citation type="submission" date="2018-06" db="EMBL/GenBank/DDBJ databases">
        <authorList>
            <consortium name="Pathogen Informatics"/>
            <person name="Doyle S."/>
        </authorList>
    </citation>
    <scope>NUCLEOTIDE SEQUENCE [LARGE SCALE GENOMIC DNA]</scope>
    <source>
        <strain evidence="4 5">NCTC12722</strain>
    </source>
</reference>
<dbReference type="NCBIfam" id="NF009466">
    <property type="entry name" value="PRK12826.1-2"/>
    <property type="match status" value="1"/>
</dbReference>
<dbReference type="GO" id="GO:0004316">
    <property type="term" value="F:3-oxoacyl-[acyl-carrier-protein] reductase (NADPH) activity"/>
    <property type="evidence" value="ECO:0007669"/>
    <property type="project" value="UniProtKB-EC"/>
</dbReference>
<dbReference type="PANTHER" id="PTHR42879:SF2">
    <property type="entry name" value="3-OXOACYL-[ACYL-CARRIER-PROTEIN] REDUCTASE FABG"/>
    <property type="match status" value="1"/>
</dbReference>
<protein>
    <submittedName>
        <fullName evidence="4">3-oxoacyl-[acyl-carrier-protein] reductase FabG</fullName>
        <ecNumber evidence="4">1.1.1.100</ecNumber>
    </submittedName>
</protein>
<comment type="similarity">
    <text evidence="1">Belongs to the short-chain dehydrogenases/reductases (SDR) family.</text>
</comment>
<dbReference type="InterPro" id="IPR057326">
    <property type="entry name" value="KR_dom"/>
</dbReference>
<evidence type="ECO:0000313" key="4">
    <source>
        <dbReference type="EMBL" id="SUU86111.1"/>
    </source>
</evidence>
<dbReference type="RefSeq" id="WP_002716935.1">
    <property type="nucleotide sequence ID" value="NZ_UFSI01000001.1"/>
</dbReference>
<dbReference type="Pfam" id="PF13561">
    <property type="entry name" value="adh_short_C2"/>
    <property type="match status" value="1"/>
</dbReference>
<gene>
    <name evidence="4" type="primary">fabG_9</name>
    <name evidence="4" type="ORF">NCTC12722_03332</name>
</gene>
<evidence type="ECO:0000256" key="1">
    <source>
        <dbReference type="ARBA" id="ARBA00006484"/>
    </source>
</evidence>
<dbReference type="SMART" id="SM00822">
    <property type="entry name" value="PKS_KR"/>
    <property type="match status" value="1"/>
</dbReference>
<feature type="domain" description="Ketoreductase" evidence="3">
    <location>
        <begin position="6"/>
        <end position="188"/>
    </location>
</feature>
<dbReference type="GO" id="GO:0032787">
    <property type="term" value="P:monocarboxylic acid metabolic process"/>
    <property type="evidence" value="ECO:0007669"/>
    <property type="project" value="UniProtKB-ARBA"/>
</dbReference>
<dbReference type="Gene3D" id="3.40.50.720">
    <property type="entry name" value="NAD(P)-binding Rossmann-like Domain"/>
    <property type="match status" value="1"/>
</dbReference>
<dbReference type="EC" id="1.1.1.100" evidence="4"/>
<dbReference type="PANTHER" id="PTHR42879">
    <property type="entry name" value="3-OXOACYL-(ACYL-CARRIER-PROTEIN) REDUCTASE"/>
    <property type="match status" value="1"/>
</dbReference>
<dbReference type="InterPro" id="IPR002347">
    <property type="entry name" value="SDR_fam"/>
</dbReference>
<accession>A0A380WAY1</accession>
<name>A0A380WAY1_AFIFE</name>
<dbReference type="SUPFAM" id="SSF51735">
    <property type="entry name" value="NAD(P)-binding Rossmann-fold domains"/>
    <property type="match status" value="1"/>
</dbReference>
<dbReference type="PROSITE" id="PS00061">
    <property type="entry name" value="ADH_SHORT"/>
    <property type="match status" value="1"/>
</dbReference>
<evidence type="ECO:0000256" key="2">
    <source>
        <dbReference type="ARBA" id="ARBA00023002"/>
    </source>
</evidence>
<dbReference type="NCBIfam" id="NF005559">
    <property type="entry name" value="PRK07231.1"/>
    <property type="match status" value="1"/>
</dbReference>